<comment type="caution">
    <text evidence="13">The sequence shown here is derived from an EMBL/GenBank/DDBJ whole genome shotgun (WGS) entry which is preliminary data.</text>
</comment>
<dbReference type="CDD" id="cd04301">
    <property type="entry name" value="NAT_SF"/>
    <property type="match status" value="1"/>
</dbReference>
<comment type="catalytic activity">
    <reaction evidence="9">
        <text>cytidine(34) in elongator tRNA(Met) + acetyl-CoA + ATP + H2O = N(4)-acetylcytidine(34) in elongator tRNA(Met) + ADP + phosphate + CoA + H(+)</text>
        <dbReference type="Rhea" id="RHEA:43788"/>
        <dbReference type="Rhea" id="RHEA-COMP:10693"/>
        <dbReference type="Rhea" id="RHEA-COMP:10694"/>
        <dbReference type="ChEBI" id="CHEBI:15377"/>
        <dbReference type="ChEBI" id="CHEBI:15378"/>
        <dbReference type="ChEBI" id="CHEBI:30616"/>
        <dbReference type="ChEBI" id="CHEBI:43474"/>
        <dbReference type="ChEBI" id="CHEBI:57287"/>
        <dbReference type="ChEBI" id="CHEBI:57288"/>
        <dbReference type="ChEBI" id="CHEBI:74900"/>
        <dbReference type="ChEBI" id="CHEBI:82748"/>
        <dbReference type="ChEBI" id="CHEBI:456216"/>
        <dbReference type="EC" id="2.3.1.193"/>
    </reaction>
</comment>
<accession>A0ABR8NU67</accession>
<evidence type="ECO:0000256" key="7">
    <source>
        <dbReference type="ARBA" id="ARBA00022884"/>
    </source>
</evidence>
<dbReference type="Gene3D" id="3.40.630.30">
    <property type="match status" value="1"/>
</dbReference>
<dbReference type="Gene3D" id="1.20.120.890">
    <property type="entry name" value="tRNA(Met) cytidine acetyltransferase, tail domain"/>
    <property type="match status" value="1"/>
</dbReference>
<feature type="binding site" evidence="9">
    <location>
        <position position="353"/>
    </location>
    <ligand>
        <name>ATP</name>
        <dbReference type="ChEBI" id="CHEBI:30616"/>
    </ligand>
</feature>
<feature type="binding site" evidence="9">
    <location>
        <position position="194"/>
    </location>
    <ligand>
        <name>ATP</name>
        <dbReference type="ChEBI" id="CHEBI:30616"/>
    </ligand>
</feature>
<dbReference type="Proteomes" id="UP000604161">
    <property type="component" value="Unassembled WGS sequence"/>
</dbReference>
<dbReference type="EMBL" id="JACYFC010000001">
    <property type="protein sequence ID" value="MBD5769602.1"/>
    <property type="molecule type" value="Genomic_DNA"/>
</dbReference>
<evidence type="ECO:0000313" key="14">
    <source>
        <dbReference type="Proteomes" id="UP000604161"/>
    </source>
</evidence>
<evidence type="ECO:0000256" key="1">
    <source>
        <dbReference type="ARBA" id="ARBA00022490"/>
    </source>
</evidence>
<keyword evidence="5 9" id="KW-0547">Nucleotide-binding</keyword>
<sequence length="731" mass="82352">MYSSDNSVDKHRHCFLLKGSINEVLSDFLRLCEYFSTPLICAHDVAQYDQLNLPSSRKPLFRTCSFKQARQELGQTNDAVLIDLTQGVSASALAILSGTVRGNGVFAIALPNENWLSIVDQDLPRYLPWPYESEQIESNFKLFLLNHLHSDTSPFKTINSYEKQQSQTPSKRAKIQAFPALDLIEENAPLTKEQAKAQSCLFKKKAKSYVLIAPRGRGKSTLLGDSLAKMLQAGKKVALTAPNQSAIQTLKNRFEHVLKNANLDVEMPFFAPDALLVNDTHWDMLFVDEASMIPVPLLVALNKKAEHCLFSTTDYGYEGAGKGFGIRFYRYLEAQSTQKTLSVQSLTLSLPIRWGGNDPLENWINDCFFLTPNQELETSRIHSDNLVKSHTYKAIAGAEWLTQPDFLSRTFQLLVSAHYQTSPDNLRWILDDPSVYAHLSLQGSAVNSVAIVTEEGQLPDELSRAVLQGTRRPRGHLIPQSLLAHEGIEDAGQYRYWRISRIATQENAQNKGVASQLLNHIETVAKRSFARNDIMKDCSIQDTAPCDFLSTSFAATAEVIAFWLKNGFIPVRLGTTKDQASGCYSLMMVKPLSKIAQERASIWHQDYLANLAINLPRDYQDLDTELAEALNNNASDKRKLENIFTEKDRNDLTLFVDHHRPYLTIRAQLTRLVRQAIAQKTLIASNRNYLLLNTVISQSTDEIDFTAFGLKTKKQVEKHLKLAVNELLKEK</sequence>
<dbReference type="InterPro" id="IPR016181">
    <property type="entry name" value="Acyl_CoA_acyltransferase"/>
</dbReference>
<dbReference type="RefSeq" id="WP_191592995.1">
    <property type="nucleotide sequence ID" value="NZ_JACYFC010000001.1"/>
</dbReference>
<comment type="subcellular location">
    <subcellularLocation>
        <location evidence="9">Cytoplasm</location>
    </subcellularLocation>
</comment>
<dbReference type="InterPro" id="IPR013562">
    <property type="entry name" value="TmcA/NAT10_N"/>
</dbReference>
<feature type="domain" description="TcmA/NAT10 helicase" evidence="10">
    <location>
        <begin position="210"/>
        <end position="370"/>
    </location>
</feature>
<dbReference type="InterPro" id="IPR038321">
    <property type="entry name" value="TmcA_C_sf"/>
</dbReference>
<evidence type="ECO:0000256" key="6">
    <source>
        <dbReference type="ARBA" id="ARBA00022840"/>
    </source>
</evidence>
<feature type="binding site" evidence="9">
    <location>
        <begin position="502"/>
        <end position="504"/>
    </location>
    <ligand>
        <name>acetyl-CoA</name>
        <dbReference type="ChEBI" id="CHEBI:57288"/>
    </ligand>
</feature>
<evidence type="ECO:0000256" key="3">
    <source>
        <dbReference type="ARBA" id="ARBA00022679"/>
    </source>
</evidence>
<dbReference type="Gene3D" id="3.40.50.300">
    <property type="entry name" value="P-loop containing nucleotide triphosphate hydrolases"/>
    <property type="match status" value="1"/>
</dbReference>
<keyword evidence="14" id="KW-1185">Reference proteome</keyword>
<evidence type="ECO:0000256" key="5">
    <source>
        <dbReference type="ARBA" id="ARBA00022741"/>
    </source>
</evidence>
<dbReference type="PANTHER" id="PTHR10925">
    <property type="entry name" value="N-ACETYLTRANSFERASE 10"/>
    <property type="match status" value="1"/>
</dbReference>
<keyword evidence="4 9" id="KW-0819">tRNA processing</keyword>
<feature type="binding site" evidence="9">
    <location>
        <position position="558"/>
    </location>
    <ligand>
        <name>acetyl-CoA</name>
        <dbReference type="ChEBI" id="CHEBI:57288"/>
    </ligand>
</feature>
<keyword evidence="6 9" id="KW-0067">ATP-binding</keyword>
<keyword evidence="2 9" id="KW-0820">tRNA-binding</keyword>
<proteinExistence type="inferred from homology"/>
<evidence type="ECO:0000256" key="8">
    <source>
        <dbReference type="ARBA" id="ARBA00023315"/>
    </source>
</evidence>
<dbReference type="SUPFAM" id="SSF52540">
    <property type="entry name" value="P-loop containing nucleoside triphosphate hydrolases"/>
    <property type="match status" value="1"/>
</dbReference>
<organism evidence="13 14">
    <name type="scientific">Marinomonas colpomeniae</name>
    <dbReference type="NCBI Taxonomy" id="2774408"/>
    <lineage>
        <taxon>Bacteria</taxon>
        <taxon>Pseudomonadati</taxon>
        <taxon>Pseudomonadota</taxon>
        <taxon>Gammaproteobacteria</taxon>
        <taxon>Oceanospirillales</taxon>
        <taxon>Oceanospirillaceae</taxon>
        <taxon>Marinomonas</taxon>
    </lineage>
</organism>
<evidence type="ECO:0000256" key="9">
    <source>
        <dbReference type="HAMAP-Rule" id="MF_01886"/>
    </source>
</evidence>
<name>A0ABR8NU67_9GAMM</name>
<dbReference type="SUPFAM" id="SSF55729">
    <property type="entry name" value="Acyl-CoA N-acyltransferases (Nat)"/>
    <property type="match status" value="1"/>
</dbReference>
<dbReference type="Pfam" id="PF13718">
    <property type="entry name" value="GNAT_acetyltr_2"/>
    <property type="match status" value="2"/>
</dbReference>
<feature type="domain" description="N-acetyltransferase" evidence="12">
    <location>
        <begin position="531"/>
        <end position="592"/>
    </location>
</feature>
<feature type="domain" description="TmcA/NAT10 N-terminal" evidence="11">
    <location>
        <begin position="10"/>
        <end position="147"/>
    </location>
</feature>
<keyword evidence="3 9" id="KW-0808">Transferase</keyword>
<dbReference type="Pfam" id="PF08351">
    <property type="entry name" value="TmcA_N"/>
    <property type="match status" value="1"/>
</dbReference>
<dbReference type="InterPro" id="IPR027417">
    <property type="entry name" value="P-loop_NTPase"/>
</dbReference>
<dbReference type="InterPro" id="IPR000182">
    <property type="entry name" value="GNAT_dom"/>
</dbReference>
<keyword evidence="8 9" id="KW-0012">Acyltransferase</keyword>
<dbReference type="InterPro" id="IPR007807">
    <property type="entry name" value="TcmA/NAT10_helicase"/>
</dbReference>
<keyword evidence="1 9" id="KW-0963">Cytoplasm</keyword>
<protein>
    <recommendedName>
        <fullName evidence="9">tRNA(Met) cytidine acetyltransferase TmcA</fullName>
        <ecNumber evidence="9">2.3.1.193</ecNumber>
    </recommendedName>
</protein>
<comment type="function">
    <text evidence="9">Catalyzes the formation of N(4)-acetylcytidine (ac(4)C) at the wobble position of tRNA(Met), by using acetyl-CoA as an acetyl donor and ATP (or GTP).</text>
</comment>
<dbReference type="EC" id="2.3.1.193" evidence="9"/>
<evidence type="ECO:0000259" key="11">
    <source>
        <dbReference type="Pfam" id="PF08351"/>
    </source>
</evidence>
<comment type="caution">
    <text evidence="9">Lacks conserved residue(s) required for the propagation of feature annotation.</text>
</comment>
<reference evidence="13 14" key="1">
    <citation type="submission" date="2020-09" db="EMBL/GenBank/DDBJ databases">
        <title>Marinomonas sp. nov., isolated from the cysticercosis algae of Qingdao, China.</title>
        <authorList>
            <person name="Sun X."/>
        </authorList>
    </citation>
    <scope>NUCLEOTIDE SEQUENCE [LARGE SCALE GENOMIC DNA]</scope>
    <source>
        <strain evidence="13 14">SM2066</strain>
    </source>
</reference>
<dbReference type="Gene3D" id="3.40.50.11040">
    <property type="match status" value="1"/>
</dbReference>
<gene>
    <name evidence="9" type="primary">tmcA</name>
    <name evidence="13" type="ORF">IF202_00930</name>
</gene>
<evidence type="ECO:0000256" key="2">
    <source>
        <dbReference type="ARBA" id="ARBA00022555"/>
    </source>
</evidence>
<dbReference type="InterPro" id="IPR032672">
    <property type="entry name" value="TmcA/NAT10/Kre33"/>
</dbReference>
<keyword evidence="7 9" id="KW-0694">RNA-binding</keyword>
<evidence type="ECO:0000259" key="12">
    <source>
        <dbReference type="Pfam" id="PF13718"/>
    </source>
</evidence>
<dbReference type="InterPro" id="IPR024914">
    <property type="entry name" value="tRNA_acetyltr_TmcA"/>
</dbReference>
<evidence type="ECO:0000259" key="10">
    <source>
        <dbReference type="Pfam" id="PF05127"/>
    </source>
</evidence>
<evidence type="ECO:0000256" key="4">
    <source>
        <dbReference type="ARBA" id="ARBA00022694"/>
    </source>
</evidence>
<evidence type="ECO:0000313" key="13">
    <source>
        <dbReference type="EMBL" id="MBD5769602.1"/>
    </source>
</evidence>
<comment type="similarity">
    <text evidence="9">Belongs to the TmcA family.</text>
</comment>
<dbReference type="HAMAP" id="MF_01886">
    <property type="entry name" value="tRNA_acetyltr_TmcA"/>
    <property type="match status" value="1"/>
</dbReference>
<feature type="domain" description="N-acetyltransferase" evidence="12">
    <location>
        <begin position="411"/>
        <end position="530"/>
    </location>
</feature>
<dbReference type="PANTHER" id="PTHR10925:SF5">
    <property type="entry name" value="RNA CYTIDINE ACETYLTRANSFERASE"/>
    <property type="match status" value="1"/>
</dbReference>
<dbReference type="Pfam" id="PF05127">
    <property type="entry name" value="NAT10_TcmA_helicase"/>
    <property type="match status" value="1"/>
</dbReference>